<proteinExistence type="predicted"/>
<dbReference type="InterPro" id="IPR000719">
    <property type="entry name" value="Prot_kinase_dom"/>
</dbReference>
<dbReference type="InterPro" id="IPR008271">
    <property type="entry name" value="Ser/Thr_kinase_AS"/>
</dbReference>
<evidence type="ECO:0000256" key="1">
    <source>
        <dbReference type="ARBA" id="ARBA00012513"/>
    </source>
</evidence>
<dbReference type="InterPro" id="IPR008984">
    <property type="entry name" value="SMAD_FHA_dom_sf"/>
</dbReference>
<evidence type="ECO:0000256" key="3">
    <source>
        <dbReference type="SAM" id="MobiDB-lite"/>
    </source>
</evidence>
<dbReference type="PROSITE" id="PS50011">
    <property type="entry name" value="PROTEIN_KINASE_DOM"/>
    <property type="match status" value="1"/>
</dbReference>
<dbReference type="CDD" id="cd00060">
    <property type="entry name" value="FHA"/>
    <property type="match status" value="1"/>
</dbReference>
<evidence type="ECO:0000256" key="2">
    <source>
        <dbReference type="ARBA" id="ARBA00023860"/>
    </source>
</evidence>
<feature type="compositionally biased region" description="Acidic residues" evidence="3">
    <location>
        <begin position="281"/>
        <end position="297"/>
    </location>
</feature>
<feature type="compositionally biased region" description="Low complexity" evidence="3">
    <location>
        <begin position="374"/>
        <end position="390"/>
    </location>
</feature>
<evidence type="ECO:0000313" key="7">
    <source>
        <dbReference type="Proteomes" id="UP000266841"/>
    </source>
</evidence>
<dbReference type="PROSITE" id="PS00108">
    <property type="entry name" value="PROTEIN_KINASE_ST"/>
    <property type="match status" value="1"/>
</dbReference>
<dbReference type="eggNOG" id="KOG1164">
    <property type="taxonomic scope" value="Eukaryota"/>
</dbReference>
<dbReference type="SUPFAM" id="SSF56112">
    <property type="entry name" value="Protein kinase-like (PK-like)"/>
    <property type="match status" value="1"/>
</dbReference>
<gene>
    <name evidence="6" type="ORF">THAOC_19803</name>
</gene>
<organism evidence="6 7">
    <name type="scientific">Thalassiosira oceanica</name>
    <name type="common">Marine diatom</name>
    <dbReference type="NCBI Taxonomy" id="159749"/>
    <lineage>
        <taxon>Eukaryota</taxon>
        <taxon>Sar</taxon>
        <taxon>Stramenopiles</taxon>
        <taxon>Ochrophyta</taxon>
        <taxon>Bacillariophyta</taxon>
        <taxon>Coscinodiscophyceae</taxon>
        <taxon>Thalassiosirophycidae</taxon>
        <taxon>Thalassiosirales</taxon>
        <taxon>Thalassiosiraceae</taxon>
        <taxon>Thalassiosira</taxon>
    </lineage>
</organism>
<dbReference type="SUPFAM" id="SSF49879">
    <property type="entry name" value="SMAD/FHA domain"/>
    <property type="match status" value="1"/>
</dbReference>
<dbReference type="AlphaFoldDB" id="K0S3S6"/>
<dbReference type="GO" id="GO:0004674">
    <property type="term" value="F:protein serine/threonine kinase activity"/>
    <property type="evidence" value="ECO:0007669"/>
    <property type="project" value="UniProtKB-EC"/>
</dbReference>
<reference evidence="6 7" key="1">
    <citation type="journal article" date="2012" name="Genome Biol.">
        <title>Genome and low-iron response of an oceanic diatom adapted to chronic iron limitation.</title>
        <authorList>
            <person name="Lommer M."/>
            <person name="Specht M."/>
            <person name="Roy A.S."/>
            <person name="Kraemer L."/>
            <person name="Andreson R."/>
            <person name="Gutowska M.A."/>
            <person name="Wolf J."/>
            <person name="Bergner S.V."/>
            <person name="Schilhabel M.B."/>
            <person name="Klostermeier U.C."/>
            <person name="Beiko R.G."/>
            <person name="Rosenstiel P."/>
            <person name="Hippler M."/>
            <person name="Laroche J."/>
        </authorList>
    </citation>
    <scope>NUCLEOTIDE SEQUENCE [LARGE SCALE GENOMIC DNA]</scope>
    <source>
        <strain evidence="6 7">CCMP1005</strain>
    </source>
</reference>
<evidence type="ECO:0000259" key="5">
    <source>
        <dbReference type="PROSITE" id="PS50011"/>
    </source>
</evidence>
<dbReference type="EC" id="2.7.11.1" evidence="1"/>
<feature type="compositionally biased region" description="Polar residues" evidence="3">
    <location>
        <begin position="332"/>
        <end position="344"/>
    </location>
</feature>
<feature type="compositionally biased region" description="Acidic residues" evidence="3">
    <location>
        <begin position="358"/>
        <end position="368"/>
    </location>
</feature>
<sequence length="509" mass="53677">MERMAAPITDVSRLLLQSHSKSISAKKAQVAVGEVAAAMLTCLQSVHDAGMVYVDVKPDNFMLAPPSGGGGRRGGSPSSAVASRVRLIDFGLTERYGDMSSSRHREDTYPEGPLVGTPAYASLNVLDGHTASRRDDCEALFYVAAELCLLVASEAGAGGKRTSKKSDELLPWSAAKSDEELKRTKSSEMDGSRRSRSSLFRALRAAGVDGTLAKYLDETRSLGYSEKPDYDALRRLLKKVVVTVDPASAKGGRSAAPNKASARKPAAKSPRRSARRKKDESDDDEDSSVELVLDENAENYRESPEKKARTSSSREERASRRSARSTREISTQTGTREISTQTGPSFDEMNDVIHLDSSDDGGSEDMDWESTKPSSAASGCDAQSASSGSAGSSGGGGSLRLEVISGPRAGASIDLDSDTVYVGNDTSSRAGKSRKDGAGCDIDDPSMGAVHARLAVSGGKVSSVRVTALVGGNGTAVNGGPLEKGKSRQAFVGDKLMLGQTVVQIRRGR</sequence>
<evidence type="ECO:0000259" key="4">
    <source>
        <dbReference type="PROSITE" id="PS50006"/>
    </source>
</evidence>
<feature type="domain" description="Protein kinase" evidence="5">
    <location>
        <begin position="1"/>
        <end position="241"/>
    </location>
</feature>
<feature type="domain" description="FHA" evidence="4">
    <location>
        <begin position="420"/>
        <end position="482"/>
    </location>
</feature>
<dbReference type="Pfam" id="PF00498">
    <property type="entry name" value="FHA"/>
    <property type="match status" value="1"/>
</dbReference>
<feature type="compositionally biased region" description="Basic and acidic residues" evidence="3">
    <location>
        <begin position="177"/>
        <end position="193"/>
    </location>
</feature>
<feature type="compositionally biased region" description="Basic and acidic residues" evidence="3">
    <location>
        <begin position="298"/>
        <end position="319"/>
    </location>
</feature>
<name>K0S3S6_THAOC</name>
<dbReference type="Gene3D" id="2.60.200.20">
    <property type="match status" value="1"/>
</dbReference>
<comment type="caution">
    <text evidence="6">The sequence shown here is derived from an EMBL/GenBank/DDBJ whole genome shotgun (WGS) entry which is preliminary data.</text>
</comment>
<dbReference type="Proteomes" id="UP000266841">
    <property type="component" value="Unassembled WGS sequence"/>
</dbReference>
<dbReference type="InterPro" id="IPR000253">
    <property type="entry name" value="FHA_dom"/>
</dbReference>
<dbReference type="PROSITE" id="PS50006">
    <property type="entry name" value="FHA_DOMAIN"/>
    <property type="match status" value="1"/>
</dbReference>
<keyword evidence="7" id="KW-1185">Reference proteome</keyword>
<dbReference type="InterPro" id="IPR011009">
    <property type="entry name" value="Kinase-like_dom_sf"/>
</dbReference>
<protein>
    <recommendedName>
        <fullName evidence="2">Casein kinase I</fullName>
        <ecNumber evidence="1">2.7.11.1</ecNumber>
    </recommendedName>
</protein>
<dbReference type="InterPro" id="IPR050235">
    <property type="entry name" value="CK1_Ser-Thr_kinase"/>
</dbReference>
<feature type="compositionally biased region" description="Basic residues" evidence="3">
    <location>
        <begin position="261"/>
        <end position="276"/>
    </location>
</feature>
<dbReference type="PANTHER" id="PTHR11909">
    <property type="entry name" value="CASEIN KINASE-RELATED"/>
    <property type="match status" value="1"/>
</dbReference>
<evidence type="ECO:0000313" key="6">
    <source>
        <dbReference type="EMBL" id="EJK59920.1"/>
    </source>
</evidence>
<feature type="region of interest" description="Disordered" evidence="3">
    <location>
        <begin position="177"/>
        <end position="196"/>
    </location>
</feature>
<feature type="region of interest" description="Disordered" evidence="3">
    <location>
        <begin position="247"/>
        <end position="402"/>
    </location>
</feature>
<dbReference type="Gene3D" id="1.10.510.10">
    <property type="entry name" value="Transferase(Phosphotransferase) domain 1"/>
    <property type="match status" value="1"/>
</dbReference>
<dbReference type="EMBL" id="AGNL01022009">
    <property type="protein sequence ID" value="EJK59920.1"/>
    <property type="molecule type" value="Genomic_DNA"/>
</dbReference>
<dbReference type="GO" id="GO:0005524">
    <property type="term" value="F:ATP binding"/>
    <property type="evidence" value="ECO:0007669"/>
    <property type="project" value="InterPro"/>
</dbReference>
<accession>K0S3S6</accession>
<dbReference type="OrthoDB" id="5800476at2759"/>
<dbReference type="OMA" id="HESCRMV"/>